<proteinExistence type="predicted"/>
<dbReference type="AlphaFoldDB" id="A0A1M3TCF1"/>
<dbReference type="VEuPathDB" id="FungiDB:ASPFODRAFT_48445"/>
<evidence type="ECO:0000313" key="3">
    <source>
        <dbReference type="Proteomes" id="UP000184063"/>
    </source>
</evidence>
<feature type="non-terminal residue" evidence="2">
    <location>
        <position position="1"/>
    </location>
</feature>
<name>A0A1M3TCF1_ASPLC</name>
<organism evidence="2 3">
    <name type="scientific">Aspergillus luchuensis (strain CBS 106.47)</name>
    <dbReference type="NCBI Taxonomy" id="1137211"/>
    <lineage>
        <taxon>Eukaryota</taxon>
        <taxon>Fungi</taxon>
        <taxon>Dikarya</taxon>
        <taxon>Ascomycota</taxon>
        <taxon>Pezizomycotina</taxon>
        <taxon>Eurotiomycetes</taxon>
        <taxon>Eurotiomycetidae</taxon>
        <taxon>Eurotiales</taxon>
        <taxon>Aspergillaceae</taxon>
        <taxon>Aspergillus</taxon>
        <taxon>Aspergillus subgen. Circumdati</taxon>
    </lineage>
</organism>
<protein>
    <submittedName>
        <fullName evidence="2">Uncharacterized protein</fullName>
    </submittedName>
</protein>
<evidence type="ECO:0000256" key="1">
    <source>
        <dbReference type="SAM" id="MobiDB-lite"/>
    </source>
</evidence>
<evidence type="ECO:0000313" key="2">
    <source>
        <dbReference type="EMBL" id="OJZ84415.1"/>
    </source>
</evidence>
<feature type="region of interest" description="Disordered" evidence="1">
    <location>
        <begin position="46"/>
        <end position="75"/>
    </location>
</feature>
<sequence length="75" mass="7981">MVLAWSGPCSKTPPSTACLSIHQKTTKKLARTTPPLTGLPKRRTLLDATTSSAPRVSISKSSLNERMSHGAIPPN</sequence>
<accession>A0A1M3TCF1</accession>
<gene>
    <name evidence="2" type="ORF">ASPFODRAFT_48445</name>
</gene>
<feature type="compositionally biased region" description="Polar residues" evidence="1">
    <location>
        <begin position="47"/>
        <end position="65"/>
    </location>
</feature>
<reference evidence="3" key="1">
    <citation type="journal article" date="2017" name="Genome Biol.">
        <title>Comparative genomics reveals high biological diversity and specific adaptations in the industrially and medically important fungal genus Aspergillus.</title>
        <authorList>
            <person name="de Vries R.P."/>
            <person name="Riley R."/>
            <person name="Wiebenga A."/>
            <person name="Aguilar-Osorio G."/>
            <person name="Amillis S."/>
            <person name="Uchima C.A."/>
            <person name="Anderluh G."/>
            <person name="Asadollahi M."/>
            <person name="Askin M."/>
            <person name="Barry K."/>
            <person name="Battaglia E."/>
            <person name="Bayram O."/>
            <person name="Benocci T."/>
            <person name="Braus-Stromeyer S.A."/>
            <person name="Caldana C."/>
            <person name="Canovas D."/>
            <person name="Cerqueira G.C."/>
            <person name="Chen F."/>
            <person name="Chen W."/>
            <person name="Choi C."/>
            <person name="Clum A."/>
            <person name="Dos Santos R.A."/>
            <person name="Damasio A.R."/>
            <person name="Diallinas G."/>
            <person name="Emri T."/>
            <person name="Fekete E."/>
            <person name="Flipphi M."/>
            <person name="Freyberg S."/>
            <person name="Gallo A."/>
            <person name="Gournas C."/>
            <person name="Habgood R."/>
            <person name="Hainaut M."/>
            <person name="Harispe M.L."/>
            <person name="Henrissat B."/>
            <person name="Hilden K.S."/>
            <person name="Hope R."/>
            <person name="Hossain A."/>
            <person name="Karabika E."/>
            <person name="Karaffa L."/>
            <person name="Karanyi Z."/>
            <person name="Krasevec N."/>
            <person name="Kuo A."/>
            <person name="Kusch H."/>
            <person name="LaButti K."/>
            <person name="Lagendijk E.L."/>
            <person name="Lapidus A."/>
            <person name="Levasseur A."/>
            <person name="Lindquist E."/>
            <person name="Lipzen A."/>
            <person name="Logrieco A.F."/>
            <person name="MacCabe A."/>
            <person name="Maekelae M.R."/>
            <person name="Malavazi I."/>
            <person name="Melin P."/>
            <person name="Meyer V."/>
            <person name="Mielnichuk N."/>
            <person name="Miskei M."/>
            <person name="Molnar A.P."/>
            <person name="Mule G."/>
            <person name="Ngan C.Y."/>
            <person name="Orejas M."/>
            <person name="Orosz E."/>
            <person name="Ouedraogo J.P."/>
            <person name="Overkamp K.M."/>
            <person name="Park H.-S."/>
            <person name="Perrone G."/>
            <person name="Piumi F."/>
            <person name="Punt P.J."/>
            <person name="Ram A.F."/>
            <person name="Ramon A."/>
            <person name="Rauscher S."/>
            <person name="Record E."/>
            <person name="Riano-Pachon D.M."/>
            <person name="Robert V."/>
            <person name="Roehrig J."/>
            <person name="Ruller R."/>
            <person name="Salamov A."/>
            <person name="Salih N.S."/>
            <person name="Samson R.A."/>
            <person name="Sandor E."/>
            <person name="Sanguinetti M."/>
            <person name="Schuetze T."/>
            <person name="Sepcic K."/>
            <person name="Shelest E."/>
            <person name="Sherlock G."/>
            <person name="Sophianopoulou V."/>
            <person name="Squina F.M."/>
            <person name="Sun H."/>
            <person name="Susca A."/>
            <person name="Todd R.B."/>
            <person name="Tsang A."/>
            <person name="Unkles S.E."/>
            <person name="van de Wiele N."/>
            <person name="van Rossen-Uffink D."/>
            <person name="Oliveira J.V."/>
            <person name="Vesth T.C."/>
            <person name="Visser J."/>
            <person name="Yu J.-H."/>
            <person name="Zhou M."/>
            <person name="Andersen M.R."/>
            <person name="Archer D.B."/>
            <person name="Baker S.E."/>
            <person name="Benoit I."/>
            <person name="Brakhage A.A."/>
            <person name="Braus G.H."/>
            <person name="Fischer R."/>
            <person name="Frisvad J.C."/>
            <person name="Goldman G.H."/>
            <person name="Houbraken J."/>
            <person name="Oakley B."/>
            <person name="Pocsi I."/>
            <person name="Scazzocchio C."/>
            <person name="Seiboth B."/>
            <person name="vanKuyk P.A."/>
            <person name="Wortman J."/>
            <person name="Dyer P.S."/>
            <person name="Grigoriev I.V."/>
        </authorList>
    </citation>
    <scope>NUCLEOTIDE SEQUENCE [LARGE SCALE GENOMIC DNA]</scope>
    <source>
        <strain evidence="3">CBS 106.47</strain>
    </source>
</reference>
<dbReference type="EMBL" id="KV878244">
    <property type="protein sequence ID" value="OJZ84415.1"/>
    <property type="molecule type" value="Genomic_DNA"/>
</dbReference>
<dbReference type="Proteomes" id="UP000184063">
    <property type="component" value="Unassembled WGS sequence"/>
</dbReference>